<feature type="domain" description="Peptidase M20 dimerisation" evidence="18">
    <location>
        <begin position="207"/>
        <end position="267"/>
    </location>
</feature>
<keyword evidence="3" id="KW-0645">Protease</keyword>
<dbReference type="NCBIfam" id="TIGR01893">
    <property type="entry name" value="aa-his-dipept"/>
    <property type="match status" value="1"/>
</dbReference>
<evidence type="ECO:0000256" key="4">
    <source>
        <dbReference type="ARBA" id="ARBA00022723"/>
    </source>
</evidence>
<evidence type="ECO:0000256" key="10">
    <source>
        <dbReference type="ARBA" id="ARBA00038976"/>
    </source>
</evidence>
<evidence type="ECO:0000313" key="20">
    <source>
        <dbReference type="Proteomes" id="UP000265643"/>
    </source>
</evidence>
<comment type="cofactor">
    <cofactor evidence="1">
        <name>Co(2+)</name>
        <dbReference type="ChEBI" id="CHEBI:48828"/>
    </cofactor>
</comment>
<dbReference type="InterPro" id="IPR011650">
    <property type="entry name" value="Peptidase_M20_dimer"/>
</dbReference>
<dbReference type="Proteomes" id="UP000265643">
    <property type="component" value="Unassembled WGS sequence"/>
</dbReference>
<dbReference type="GO" id="GO:0005829">
    <property type="term" value="C:cytosol"/>
    <property type="evidence" value="ECO:0007669"/>
    <property type="project" value="TreeGrafter"/>
</dbReference>
<dbReference type="InterPro" id="IPR002933">
    <property type="entry name" value="Peptidase_M20"/>
</dbReference>
<keyword evidence="6" id="KW-0862">Zinc</keyword>
<sequence length="484" mass="54409">MKLEACYPEKVFYYFEEISRIPRGSGNVTEISNYCVEFAKQRNLWVEQDPWKNVWIKKPGSRGCENCEPVMIQGHLDMVCEKTAESLHDFEKDPLELYVEDGFVKAKDTTLGADDGIAVAYALAILDSDDLVHPPLHVILTTDEETGMDGAIGFDFARVDGRKMLNLDSEDEGIITVGCAGGATVQMSLNISREEKHGTGLTLFLTGLKSGHSGVEIINQPGNADKLMGRFLNGLQRKEFLFDLVDLKGGQKNNVIPGTCEAILLADPESADRIIGEWIAYEKTLKKEFGASEPNLKLTHEKREDLQEKVLAQRAKEAVIFYLNNCPNGVYEYSRTLEQMVETSCNLGIVNTTEDAVLFETLIRSSFASKVEEMKERFVQWEDLIPGMHAKISGEYPSWEHQPDSELQKTIRNCYHTLYGKDPQFLTIHAGLECGIFAGKKEEFDCVSFGPQIYDIHSVKERLDIESTGRTWKLILKILEALTV</sequence>
<evidence type="ECO:0000256" key="8">
    <source>
        <dbReference type="ARBA" id="ARBA00023285"/>
    </source>
</evidence>
<dbReference type="SUPFAM" id="SSF53187">
    <property type="entry name" value="Zn-dependent exopeptidases"/>
    <property type="match status" value="1"/>
</dbReference>
<evidence type="ECO:0000256" key="2">
    <source>
        <dbReference type="ARBA" id="ARBA00001947"/>
    </source>
</evidence>
<dbReference type="PANTHER" id="PTHR43501:SF1">
    <property type="entry name" value="CYTOSOL NON-SPECIFIC DIPEPTIDASE"/>
    <property type="match status" value="1"/>
</dbReference>
<evidence type="ECO:0000256" key="3">
    <source>
        <dbReference type="ARBA" id="ARBA00022670"/>
    </source>
</evidence>
<evidence type="ECO:0000256" key="1">
    <source>
        <dbReference type="ARBA" id="ARBA00001941"/>
    </source>
</evidence>
<evidence type="ECO:0000256" key="12">
    <source>
        <dbReference type="ARBA" id="ARBA00061423"/>
    </source>
</evidence>
<dbReference type="AlphaFoldDB" id="A0A391P4L8"/>
<dbReference type="EC" id="3.4.13.18" evidence="10"/>
<name>A0A391P4L8_9FIRM</name>
<dbReference type="PANTHER" id="PTHR43501">
    <property type="entry name" value="CYTOSOL NON-SPECIFIC DIPEPTIDASE"/>
    <property type="match status" value="1"/>
</dbReference>
<evidence type="ECO:0000313" key="19">
    <source>
        <dbReference type="EMBL" id="GCA65668.1"/>
    </source>
</evidence>
<dbReference type="Pfam" id="PF07687">
    <property type="entry name" value="M20_dimer"/>
    <property type="match status" value="1"/>
</dbReference>
<dbReference type="FunFam" id="3.40.630.10:FF:000015">
    <property type="entry name" value="Aminoacyl-histidine dipeptidase PepD"/>
    <property type="match status" value="1"/>
</dbReference>
<dbReference type="FunFam" id="3.40.630.10:FF:000018">
    <property type="entry name" value="Aminoacyl-histidine dipeptidase PepD"/>
    <property type="match status" value="1"/>
</dbReference>
<dbReference type="Gene3D" id="3.40.630.10">
    <property type="entry name" value="Zn peptidases"/>
    <property type="match status" value="2"/>
</dbReference>
<evidence type="ECO:0000256" key="15">
    <source>
        <dbReference type="ARBA" id="ARBA00076004"/>
    </source>
</evidence>
<dbReference type="PRINTS" id="PR00934">
    <property type="entry name" value="XHISDIPTASE"/>
</dbReference>
<evidence type="ECO:0000256" key="9">
    <source>
        <dbReference type="ARBA" id="ARBA00036421"/>
    </source>
</evidence>
<evidence type="ECO:0000256" key="13">
    <source>
        <dbReference type="ARBA" id="ARBA00071271"/>
    </source>
</evidence>
<dbReference type="RefSeq" id="WP_119297277.1">
    <property type="nucleotide sequence ID" value="NZ_BHGK01000001.1"/>
</dbReference>
<evidence type="ECO:0000256" key="7">
    <source>
        <dbReference type="ARBA" id="ARBA00023049"/>
    </source>
</evidence>
<gene>
    <name evidence="19" type="primary">pepD</name>
    <name evidence="19" type="ORF">KGMB01110_01040</name>
</gene>
<proteinExistence type="inferred from homology"/>
<keyword evidence="4" id="KW-0479">Metal-binding</keyword>
<comment type="cofactor">
    <cofactor evidence="2">
        <name>Zn(2+)</name>
        <dbReference type="ChEBI" id="CHEBI:29105"/>
    </cofactor>
</comment>
<dbReference type="GO" id="GO:0006508">
    <property type="term" value="P:proteolysis"/>
    <property type="evidence" value="ECO:0007669"/>
    <property type="project" value="UniProtKB-KW"/>
</dbReference>
<dbReference type="CDD" id="cd03890">
    <property type="entry name" value="M20_pepD"/>
    <property type="match status" value="1"/>
</dbReference>
<keyword evidence="7" id="KW-0482">Metalloprotease</keyword>
<organism evidence="19 20">
    <name type="scientific">Mediterraneibacter butyricigenes</name>
    <dbReference type="NCBI Taxonomy" id="2316025"/>
    <lineage>
        <taxon>Bacteria</taxon>
        <taxon>Bacillati</taxon>
        <taxon>Bacillota</taxon>
        <taxon>Clostridia</taxon>
        <taxon>Lachnospirales</taxon>
        <taxon>Lachnospiraceae</taxon>
        <taxon>Mediterraneibacter</taxon>
    </lineage>
</organism>
<comment type="caution">
    <text evidence="19">The sequence shown here is derived from an EMBL/GenBank/DDBJ whole genome shotgun (WGS) entry which is preliminary data.</text>
</comment>
<dbReference type="GO" id="GO:0070573">
    <property type="term" value="F:metallodipeptidase activity"/>
    <property type="evidence" value="ECO:0007669"/>
    <property type="project" value="TreeGrafter"/>
</dbReference>
<evidence type="ECO:0000256" key="11">
    <source>
        <dbReference type="ARBA" id="ARBA00044252"/>
    </source>
</evidence>
<dbReference type="InterPro" id="IPR001160">
    <property type="entry name" value="Peptidase_M20C"/>
</dbReference>
<evidence type="ECO:0000256" key="6">
    <source>
        <dbReference type="ARBA" id="ARBA00022833"/>
    </source>
</evidence>
<evidence type="ECO:0000256" key="16">
    <source>
        <dbReference type="ARBA" id="ARBA00077688"/>
    </source>
</evidence>
<dbReference type="EMBL" id="BHGK01000001">
    <property type="protein sequence ID" value="GCA65668.1"/>
    <property type="molecule type" value="Genomic_DNA"/>
</dbReference>
<evidence type="ECO:0000259" key="18">
    <source>
        <dbReference type="Pfam" id="PF07687"/>
    </source>
</evidence>
<evidence type="ECO:0000256" key="17">
    <source>
        <dbReference type="ARBA" id="ARBA00078074"/>
    </source>
</evidence>
<dbReference type="PIRSF" id="PIRSF016599">
    <property type="entry name" value="Xaa-His_dipept"/>
    <property type="match status" value="1"/>
</dbReference>
<keyword evidence="5" id="KW-0378">Hydrolase</keyword>
<keyword evidence="8" id="KW-0170">Cobalt</keyword>
<comment type="catalytic activity">
    <reaction evidence="9">
        <text>Hydrolysis of dipeptides, preferentially hydrophobic dipeptides including prolyl amino acids.</text>
        <dbReference type="EC" id="3.4.13.18"/>
    </reaction>
</comment>
<evidence type="ECO:0000256" key="5">
    <source>
        <dbReference type="ARBA" id="ARBA00022801"/>
    </source>
</evidence>
<dbReference type="GO" id="GO:0046872">
    <property type="term" value="F:metal ion binding"/>
    <property type="evidence" value="ECO:0007669"/>
    <property type="project" value="UniProtKB-KW"/>
</dbReference>
<keyword evidence="20" id="KW-1185">Reference proteome</keyword>
<accession>A0A391P4L8</accession>
<evidence type="ECO:0000256" key="14">
    <source>
        <dbReference type="ARBA" id="ARBA00075285"/>
    </source>
</evidence>
<comment type="similarity">
    <text evidence="12">Belongs to the peptidase M20C family.</text>
</comment>
<dbReference type="Pfam" id="PF01546">
    <property type="entry name" value="Peptidase_M20"/>
    <property type="match status" value="1"/>
</dbReference>
<protein>
    <recommendedName>
        <fullName evidence="13">Cytosol non-specific dipeptidase</fullName>
        <ecNumber evidence="10">3.4.13.18</ecNumber>
    </recommendedName>
    <alternativeName>
        <fullName evidence="16">Aminoacyl-histidine dipeptidase</fullName>
    </alternativeName>
    <alternativeName>
        <fullName evidence="15">Beta-alanyl-histidine dipeptidase</fullName>
    </alternativeName>
    <alternativeName>
        <fullName evidence="14">Carnosinase</fullName>
    </alternativeName>
    <alternativeName>
        <fullName evidence="11">Peptidase D</fullName>
    </alternativeName>
    <alternativeName>
        <fullName evidence="17">Xaa-His dipeptidase</fullName>
    </alternativeName>
</protein>
<reference evidence="20" key="1">
    <citation type="submission" date="2018-09" db="EMBL/GenBank/DDBJ databases">
        <title>Draft Genome Sequence of Mediterraneibacter sp. KCTC 15684.</title>
        <authorList>
            <person name="Kim J.S."/>
            <person name="Han K.I."/>
            <person name="Suh M.K."/>
            <person name="Lee K.C."/>
            <person name="Eom M.K."/>
            <person name="Lee J.H."/>
            <person name="Park S.H."/>
            <person name="Kang S.W."/>
            <person name="Park J.E."/>
            <person name="Oh B.S."/>
            <person name="Yu S.Y."/>
            <person name="Choi S.H."/>
            <person name="Lee D.H."/>
            <person name="Yoon H."/>
            <person name="Kim B."/>
            <person name="Yang S.J."/>
            <person name="Lee J.S."/>
        </authorList>
    </citation>
    <scope>NUCLEOTIDE SEQUENCE [LARGE SCALE GENOMIC DNA]</scope>
    <source>
        <strain evidence="20">KCTC 15684</strain>
    </source>
</reference>